<comment type="subcellular location">
    <subcellularLocation>
        <location evidence="1">Membrane</location>
        <topology evidence="1">Lipid-anchor</topology>
    </subcellularLocation>
</comment>
<dbReference type="EMBL" id="JBHUHQ010000011">
    <property type="protein sequence ID" value="MFD2043773.1"/>
    <property type="molecule type" value="Genomic_DNA"/>
</dbReference>
<keyword evidence="4 8" id="KW-0732">Signal</keyword>
<accession>A0ABW4VW64</accession>
<dbReference type="PROSITE" id="PS51257">
    <property type="entry name" value="PROKAR_LIPOPROTEIN"/>
    <property type="match status" value="1"/>
</dbReference>
<organism evidence="11 12">
    <name type="scientific">Ornithinibacillus salinisoli</name>
    <dbReference type="NCBI Taxonomy" id="1848459"/>
    <lineage>
        <taxon>Bacteria</taxon>
        <taxon>Bacillati</taxon>
        <taxon>Bacillota</taxon>
        <taxon>Bacilli</taxon>
        <taxon>Bacillales</taxon>
        <taxon>Bacillaceae</taxon>
        <taxon>Ornithinibacillus</taxon>
    </lineage>
</organism>
<dbReference type="Pfam" id="PF05504">
    <property type="entry name" value="Spore_GerAC"/>
    <property type="match status" value="1"/>
</dbReference>
<evidence type="ECO:0000256" key="5">
    <source>
        <dbReference type="ARBA" id="ARBA00023136"/>
    </source>
</evidence>
<dbReference type="Proteomes" id="UP001597383">
    <property type="component" value="Unassembled WGS sequence"/>
</dbReference>
<proteinExistence type="inferred from homology"/>
<evidence type="ECO:0000256" key="1">
    <source>
        <dbReference type="ARBA" id="ARBA00004635"/>
    </source>
</evidence>
<comment type="similarity">
    <text evidence="2">Belongs to the GerABKC lipoprotein family.</text>
</comment>
<feature type="domain" description="Spore germination GerAC-like C-terminal" evidence="9">
    <location>
        <begin position="209"/>
        <end position="373"/>
    </location>
</feature>
<dbReference type="Gene3D" id="6.20.190.10">
    <property type="entry name" value="Nutrient germinant receptor protein C, domain 1"/>
    <property type="match status" value="1"/>
</dbReference>
<name>A0ABW4VW64_9BACI</name>
<evidence type="ECO:0000256" key="3">
    <source>
        <dbReference type="ARBA" id="ARBA00022544"/>
    </source>
</evidence>
<keyword evidence="6" id="KW-0564">Palmitate</keyword>
<dbReference type="PANTHER" id="PTHR35789">
    <property type="entry name" value="SPORE GERMINATION PROTEIN B3"/>
    <property type="match status" value="1"/>
</dbReference>
<evidence type="ECO:0000259" key="10">
    <source>
        <dbReference type="Pfam" id="PF25198"/>
    </source>
</evidence>
<dbReference type="NCBIfam" id="TIGR02887">
    <property type="entry name" value="spore_ger_x_C"/>
    <property type="match status" value="1"/>
</dbReference>
<feature type="chain" id="PRO_5047423246" evidence="8">
    <location>
        <begin position="23"/>
        <end position="388"/>
    </location>
</feature>
<keyword evidence="5" id="KW-0472">Membrane</keyword>
<feature type="signal peptide" evidence="8">
    <location>
        <begin position="1"/>
        <end position="22"/>
    </location>
</feature>
<dbReference type="Gene3D" id="3.30.300.210">
    <property type="entry name" value="Nutrient germinant receptor protein C, domain 3"/>
    <property type="match status" value="1"/>
</dbReference>
<evidence type="ECO:0000256" key="8">
    <source>
        <dbReference type="SAM" id="SignalP"/>
    </source>
</evidence>
<dbReference type="InterPro" id="IPR057336">
    <property type="entry name" value="GerAC_N"/>
</dbReference>
<evidence type="ECO:0000313" key="12">
    <source>
        <dbReference type="Proteomes" id="UP001597383"/>
    </source>
</evidence>
<evidence type="ECO:0000256" key="4">
    <source>
        <dbReference type="ARBA" id="ARBA00022729"/>
    </source>
</evidence>
<evidence type="ECO:0000256" key="7">
    <source>
        <dbReference type="ARBA" id="ARBA00023288"/>
    </source>
</evidence>
<dbReference type="InterPro" id="IPR046953">
    <property type="entry name" value="Spore_GerAC-like_C"/>
</dbReference>
<evidence type="ECO:0000259" key="9">
    <source>
        <dbReference type="Pfam" id="PF05504"/>
    </source>
</evidence>
<evidence type="ECO:0000256" key="2">
    <source>
        <dbReference type="ARBA" id="ARBA00007886"/>
    </source>
</evidence>
<dbReference type="InterPro" id="IPR038501">
    <property type="entry name" value="Spore_GerAC_C_sf"/>
</dbReference>
<protein>
    <submittedName>
        <fullName evidence="11">Ger(X)C family spore germination protein</fullName>
    </submittedName>
</protein>
<sequence>MKFKHCYLAIFLLFLLAGCWDQKELNEVAVVMGVGIDKVEEEYKITAQVIKPPTPEEGGGGGGSELPTWSVTANGSTVLGAIRNLNELSPRRLYWAHLQILIFGDEMARAGLSPVITWFERDRDSRAGALVVVTPGSAEDLLNNKIELGGVPAKAMAEIIEGAELRQINAVEVRLRDLMTSLATPGVEVALDVIHPKEIRGEIETYELNGVAIFDKDKLKGYIYGPETTGTQIVENRLNYSIIEGKCPEQNEEDFTFQLTDFQSNVRPQLKGESITVKVDVTLEGNLLDQTCPVDLLKPEHVKSVEKEITKHIKDSVVNEFQAASEMNADIYGIGRDIRRFYPDYWKKISGSSAYLNQVTFDFKVESNVRRSGLIIHPTLEKVKEVDD</sequence>
<dbReference type="PANTHER" id="PTHR35789:SF1">
    <property type="entry name" value="SPORE GERMINATION PROTEIN B3"/>
    <property type="match status" value="1"/>
</dbReference>
<evidence type="ECO:0000313" key="11">
    <source>
        <dbReference type="EMBL" id="MFD2043773.1"/>
    </source>
</evidence>
<evidence type="ECO:0000256" key="6">
    <source>
        <dbReference type="ARBA" id="ARBA00023139"/>
    </source>
</evidence>
<keyword evidence="12" id="KW-1185">Reference proteome</keyword>
<dbReference type="InterPro" id="IPR008844">
    <property type="entry name" value="Spore_GerAC-like"/>
</dbReference>
<dbReference type="Pfam" id="PF25198">
    <property type="entry name" value="Spore_GerAC_N"/>
    <property type="match status" value="1"/>
</dbReference>
<gene>
    <name evidence="11" type="ORF">ACFSJF_05780</name>
</gene>
<feature type="domain" description="Spore germination protein N-terminal" evidence="10">
    <location>
        <begin position="21"/>
        <end position="194"/>
    </location>
</feature>
<comment type="caution">
    <text evidence="11">The sequence shown here is derived from an EMBL/GenBank/DDBJ whole genome shotgun (WGS) entry which is preliminary data.</text>
</comment>
<keyword evidence="3" id="KW-0309">Germination</keyword>
<reference evidence="12" key="1">
    <citation type="journal article" date="2019" name="Int. J. Syst. Evol. Microbiol.">
        <title>The Global Catalogue of Microorganisms (GCM) 10K type strain sequencing project: providing services to taxonomists for standard genome sequencing and annotation.</title>
        <authorList>
            <consortium name="The Broad Institute Genomics Platform"/>
            <consortium name="The Broad Institute Genome Sequencing Center for Infectious Disease"/>
            <person name="Wu L."/>
            <person name="Ma J."/>
        </authorList>
    </citation>
    <scope>NUCLEOTIDE SEQUENCE [LARGE SCALE GENOMIC DNA]</scope>
    <source>
        <strain evidence="12">R28</strain>
    </source>
</reference>
<keyword evidence="7" id="KW-0449">Lipoprotein</keyword>
<dbReference type="RefSeq" id="WP_377555827.1">
    <property type="nucleotide sequence ID" value="NZ_JBHUHQ010000011.1"/>
</dbReference>